<name>Q4N7A8_THEPA</name>
<gene>
    <name evidence="2" type="ordered locus">TP01_0912</name>
</gene>
<comment type="caution">
    <text evidence="2">The sequence shown here is derived from an EMBL/GenBank/DDBJ whole genome shotgun (WGS) entry which is preliminary data.</text>
</comment>
<evidence type="ECO:0000256" key="1">
    <source>
        <dbReference type="SAM" id="SignalP"/>
    </source>
</evidence>
<sequence>MMKIWVNLIVLGLLRFVVPVCSNGYSEVKTTLHGMFKDKDFGESLDLLISKYKYTPELIEKSFKRCLEKKVEDNKLMACFISGLYREKVLEEHKLLLCIAEYAKDAVVTCIISCLNNYTPECFKCFGNNLERIKTCMDDAPYTYM</sequence>
<dbReference type="KEGG" id="tpv:TP01_0912"/>
<dbReference type="OMA" id="MACFISG"/>
<dbReference type="EMBL" id="AAGK01000001">
    <property type="protein sequence ID" value="EAN34150.1"/>
    <property type="molecule type" value="Genomic_DNA"/>
</dbReference>
<dbReference type="VEuPathDB" id="PiroplasmaDB:TpMuguga_01g00912"/>
<dbReference type="InParanoid" id="Q4N7A8"/>
<dbReference type="AlphaFoldDB" id="Q4N7A8"/>
<dbReference type="RefSeq" id="XP_766433.1">
    <property type="nucleotide sequence ID" value="XM_761340.1"/>
</dbReference>
<accession>Q4N7A8</accession>
<feature type="chain" id="PRO_5004241734" evidence="1">
    <location>
        <begin position="23"/>
        <end position="145"/>
    </location>
</feature>
<proteinExistence type="predicted"/>
<dbReference type="Proteomes" id="UP000001949">
    <property type="component" value="Unassembled WGS sequence"/>
</dbReference>
<evidence type="ECO:0000313" key="2">
    <source>
        <dbReference type="EMBL" id="EAN34150.1"/>
    </source>
</evidence>
<dbReference type="GeneID" id="3502745"/>
<keyword evidence="3" id="KW-1185">Reference proteome</keyword>
<reference evidence="2 3" key="1">
    <citation type="journal article" date="2005" name="Science">
        <title>Genome sequence of Theileria parva, a bovine pathogen that transforms lymphocytes.</title>
        <authorList>
            <person name="Gardner M.J."/>
            <person name="Bishop R."/>
            <person name="Shah T."/>
            <person name="de Villiers E.P."/>
            <person name="Carlton J.M."/>
            <person name="Hall N."/>
            <person name="Ren Q."/>
            <person name="Paulsen I.T."/>
            <person name="Pain A."/>
            <person name="Berriman M."/>
            <person name="Wilson R.J.M."/>
            <person name="Sato S."/>
            <person name="Ralph S.A."/>
            <person name="Mann D.J."/>
            <person name="Xiong Z."/>
            <person name="Shallom S.J."/>
            <person name="Weidman J."/>
            <person name="Jiang L."/>
            <person name="Lynn J."/>
            <person name="Weaver B."/>
            <person name="Shoaibi A."/>
            <person name="Domingo A.R."/>
            <person name="Wasawo D."/>
            <person name="Crabtree J."/>
            <person name="Wortman J.R."/>
            <person name="Haas B."/>
            <person name="Angiuoli S.V."/>
            <person name="Creasy T.H."/>
            <person name="Lu C."/>
            <person name="Suh B."/>
            <person name="Silva J.C."/>
            <person name="Utterback T.R."/>
            <person name="Feldblyum T.V."/>
            <person name="Pertea M."/>
            <person name="Allen J."/>
            <person name="Nierman W.C."/>
            <person name="Taracha E.L.N."/>
            <person name="Salzberg S.L."/>
            <person name="White O.R."/>
            <person name="Fitzhugh H.A."/>
            <person name="Morzaria S."/>
            <person name="Venter J.C."/>
            <person name="Fraser C.M."/>
            <person name="Nene V."/>
        </authorList>
    </citation>
    <scope>NUCLEOTIDE SEQUENCE [LARGE SCALE GENOMIC DNA]</scope>
    <source>
        <strain evidence="2 3">Muguga</strain>
    </source>
</reference>
<feature type="signal peptide" evidence="1">
    <location>
        <begin position="1"/>
        <end position="22"/>
    </location>
</feature>
<evidence type="ECO:0000313" key="3">
    <source>
        <dbReference type="Proteomes" id="UP000001949"/>
    </source>
</evidence>
<dbReference type="eggNOG" id="ENOG502QWWV">
    <property type="taxonomic scope" value="Eukaryota"/>
</dbReference>
<protein>
    <submittedName>
        <fullName evidence="2">Uncharacterized protein</fullName>
    </submittedName>
</protein>
<keyword evidence="1" id="KW-0732">Signal</keyword>
<organism evidence="2 3">
    <name type="scientific">Theileria parva</name>
    <name type="common">East coast fever infection agent</name>
    <dbReference type="NCBI Taxonomy" id="5875"/>
    <lineage>
        <taxon>Eukaryota</taxon>
        <taxon>Sar</taxon>
        <taxon>Alveolata</taxon>
        <taxon>Apicomplexa</taxon>
        <taxon>Aconoidasida</taxon>
        <taxon>Piroplasmida</taxon>
        <taxon>Theileriidae</taxon>
        <taxon>Theileria</taxon>
    </lineage>
</organism>